<reference evidence="4 5" key="1">
    <citation type="submission" date="2017-12" db="EMBL/GenBank/DDBJ databases">
        <title>Sequencing the genomes of 1000 Actinobacteria strains.</title>
        <authorList>
            <person name="Klenk H.-P."/>
        </authorList>
    </citation>
    <scope>NUCLEOTIDE SEQUENCE [LARGE SCALE GENOMIC DNA]</scope>
    <source>
        <strain evidence="4 5">DSM 45165</strain>
    </source>
</reference>
<keyword evidence="2" id="KW-0812">Transmembrane</keyword>
<feature type="compositionally biased region" description="Basic and acidic residues" evidence="1">
    <location>
        <begin position="307"/>
        <end position="332"/>
    </location>
</feature>
<keyword evidence="5" id="KW-1185">Reference proteome</keyword>
<accession>A0A2N3WE97</accession>
<keyword evidence="2" id="KW-1133">Transmembrane helix</keyword>
<dbReference type="RefSeq" id="WP_101436066.1">
    <property type="nucleotide sequence ID" value="NZ_JACJHR010000012.1"/>
</dbReference>
<feature type="transmembrane region" description="Helical" evidence="2">
    <location>
        <begin position="119"/>
        <end position="137"/>
    </location>
</feature>
<gene>
    <name evidence="4" type="ORF">ATK30_2976</name>
    <name evidence="3" type="ORF">H5411_11050</name>
</gene>
<proteinExistence type="predicted"/>
<sequence>MSWQEELRASRAAKAEQARLDLAARTGDEIARMRAAGEEARADRAAAAELRIEQDRVRREDRLRRKENRAARWAAVRAFAARHTVDLLIYGIALVSFAMAAPAMAGYGAQVYASPLGGLLPLITELGMWAFAIAVLVSRSRTPHRPVWGLQAGVWVFGTVAAATNALHGADRGWGAGVVMAVVSVAGVVAHQLAIASPPRSRTERQAARVERKAAAKAAAAARAAVRTAAAAIDGEGRARLTYTPGTYQVRRGRLVAVEPDPDVPGPPDAIDAELAALLARAAAGPSDDTRPAGQDPVHRGPVATADPDRPDPDEHHADGTDNTEAVRDRPARAGTSGSGDADRPGKRSGRTYEQLRNRLQEAVVAGDLDPATASVEAVRKTLRCRKEVARRLLQDLKPKQ</sequence>
<dbReference type="Proteomes" id="UP000550260">
    <property type="component" value="Unassembled WGS sequence"/>
</dbReference>
<evidence type="ECO:0000313" key="4">
    <source>
        <dbReference type="EMBL" id="PKV92181.1"/>
    </source>
</evidence>
<dbReference type="AlphaFoldDB" id="A0A2N3WE97"/>
<dbReference type="OrthoDB" id="3214913at2"/>
<organism evidence="4 5">
    <name type="scientific">Amycolatopsis echigonensis</name>
    <dbReference type="NCBI Taxonomy" id="2576905"/>
    <lineage>
        <taxon>Bacteria</taxon>
        <taxon>Bacillati</taxon>
        <taxon>Actinomycetota</taxon>
        <taxon>Actinomycetes</taxon>
        <taxon>Pseudonocardiales</taxon>
        <taxon>Pseudonocardiaceae</taxon>
        <taxon>Amycolatopsis</taxon>
    </lineage>
</organism>
<dbReference type="EMBL" id="JACJHR010000012">
    <property type="protein sequence ID" value="MBB2499660.1"/>
    <property type="molecule type" value="Genomic_DNA"/>
</dbReference>
<keyword evidence="2" id="KW-0472">Membrane</keyword>
<feature type="transmembrane region" description="Helical" evidence="2">
    <location>
        <begin position="149"/>
        <end position="168"/>
    </location>
</feature>
<comment type="caution">
    <text evidence="4">The sequence shown here is derived from an EMBL/GenBank/DDBJ whole genome shotgun (WGS) entry which is preliminary data.</text>
</comment>
<reference evidence="3 6" key="2">
    <citation type="submission" date="2020-08" db="EMBL/GenBank/DDBJ databases">
        <title>Amycolatopsis echigonensis JCM 21831.</title>
        <authorList>
            <person name="Tedsree N."/>
            <person name="Kuncharoen N."/>
            <person name="Likhitwitayawuid K."/>
            <person name="Tanasupawat S."/>
        </authorList>
    </citation>
    <scope>NUCLEOTIDE SEQUENCE [LARGE SCALE GENOMIC DNA]</scope>
    <source>
        <strain evidence="3 6">JCM 21831</strain>
    </source>
</reference>
<evidence type="ECO:0000313" key="5">
    <source>
        <dbReference type="Proteomes" id="UP000233750"/>
    </source>
</evidence>
<evidence type="ECO:0008006" key="7">
    <source>
        <dbReference type="Google" id="ProtNLM"/>
    </source>
</evidence>
<feature type="transmembrane region" description="Helical" evidence="2">
    <location>
        <begin position="174"/>
        <end position="196"/>
    </location>
</feature>
<accession>A0A8E1VWM4</accession>
<evidence type="ECO:0000256" key="1">
    <source>
        <dbReference type="SAM" id="MobiDB-lite"/>
    </source>
</evidence>
<dbReference type="EMBL" id="PJMY01000003">
    <property type="protein sequence ID" value="PKV92181.1"/>
    <property type="molecule type" value="Genomic_DNA"/>
</dbReference>
<name>A0A2N3WE97_9PSEU</name>
<evidence type="ECO:0000256" key="2">
    <source>
        <dbReference type="SAM" id="Phobius"/>
    </source>
</evidence>
<protein>
    <recommendedName>
        <fullName evidence="7">DUF2637 domain-containing protein</fullName>
    </recommendedName>
</protein>
<feature type="transmembrane region" description="Helical" evidence="2">
    <location>
        <begin position="87"/>
        <end position="107"/>
    </location>
</feature>
<dbReference type="Proteomes" id="UP000233750">
    <property type="component" value="Unassembled WGS sequence"/>
</dbReference>
<feature type="region of interest" description="Disordered" evidence="1">
    <location>
        <begin position="282"/>
        <end position="354"/>
    </location>
</feature>
<evidence type="ECO:0000313" key="3">
    <source>
        <dbReference type="EMBL" id="MBB2499660.1"/>
    </source>
</evidence>
<evidence type="ECO:0000313" key="6">
    <source>
        <dbReference type="Proteomes" id="UP000550260"/>
    </source>
</evidence>